<evidence type="ECO:0000313" key="3">
    <source>
        <dbReference type="Proteomes" id="UP000516360"/>
    </source>
</evidence>
<protein>
    <recommendedName>
        <fullName evidence="4">Cell division protein FtsL</fullName>
    </recommendedName>
</protein>
<keyword evidence="1" id="KW-0812">Transmembrane</keyword>
<evidence type="ECO:0000256" key="1">
    <source>
        <dbReference type="SAM" id="Phobius"/>
    </source>
</evidence>
<sequence>MIYRRNKLIFILKPFSIILLLISIFTIVWMRSSFVSLEYSISTLEKKKAALMRDKKVFVAERASLLSAERFEKFVSNSTVSGGFVFPDRVKVVYVKRAKENEPYRASFKEK</sequence>
<name>A0A7G1GZD8_9BACT</name>
<dbReference type="KEGG" id="dtp:JZK55_07720"/>
<keyword evidence="3" id="KW-1185">Reference proteome</keyword>
<organism evidence="2 3">
    <name type="scientific">Dissulfurispira thermophila</name>
    <dbReference type="NCBI Taxonomy" id="2715679"/>
    <lineage>
        <taxon>Bacteria</taxon>
        <taxon>Pseudomonadati</taxon>
        <taxon>Nitrospirota</taxon>
        <taxon>Thermodesulfovibrionia</taxon>
        <taxon>Thermodesulfovibrionales</taxon>
        <taxon>Dissulfurispiraceae</taxon>
        <taxon>Dissulfurispira</taxon>
    </lineage>
</organism>
<keyword evidence="1" id="KW-1133">Transmembrane helix</keyword>
<evidence type="ECO:0008006" key="4">
    <source>
        <dbReference type="Google" id="ProtNLM"/>
    </source>
</evidence>
<dbReference type="RefSeq" id="WP_203473323.1">
    <property type="nucleotide sequence ID" value="NZ_AP022873.1"/>
</dbReference>
<proteinExistence type="predicted"/>
<evidence type="ECO:0000313" key="2">
    <source>
        <dbReference type="EMBL" id="BCB95850.1"/>
    </source>
</evidence>
<feature type="transmembrane region" description="Helical" evidence="1">
    <location>
        <begin position="12"/>
        <end position="30"/>
    </location>
</feature>
<dbReference type="Proteomes" id="UP000516360">
    <property type="component" value="Chromosome"/>
</dbReference>
<reference evidence="2 3" key="1">
    <citation type="submission" date="2020-03" db="EMBL/GenBank/DDBJ databases">
        <title>Complete genome sequences of two sulfur-disproportionating bacterial strains T55J and Mzg5.</title>
        <authorList>
            <person name="Umezawa K."/>
            <person name="Kojima H."/>
            <person name="Kato Y."/>
            <person name="Fukui M."/>
        </authorList>
    </citation>
    <scope>NUCLEOTIDE SEQUENCE [LARGE SCALE GENOMIC DNA]</scope>
    <source>
        <strain evidence="2 3">T55J</strain>
    </source>
</reference>
<dbReference type="AlphaFoldDB" id="A0A7G1GZD8"/>
<dbReference type="EMBL" id="AP022873">
    <property type="protein sequence ID" value="BCB95850.1"/>
    <property type="molecule type" value="Genomic_DNA"/>
</dbReference>
<keyword evidence="1" id="KW-0472">Membrane</keyword>
<gene>
    <name evidence="2" type="ORF">JZK55_07720</name>
</gene>
<accession>A0A7G1GZD8</accession>